<feature type="signal peptide" evidence="6">
    <location>
        <begin position="1"/>
        <end position="22"/>
    </location>
</feature>
<sequence>MSKCLFYLCMLTSIANQTPATATTTQTPGTTITSIHNQTNSFDEPLQPRIYVAAPECPDFLFFVSLLRSNGEQHCGGSLIGPYWVLTAASCNYFRLSATAGPYTEAVQRMFPHPSFSMHSVEHDVALAKLQNAIPSLAEQVSYVSLPKDIFEGVIENEVCANVTLMGMGRRAPLGASSEELACLQVGTITYEACAGEFPGVTMQKVVMCSRTEAKHACEGDTGGPVMCEGVQFGIISWACDCKDEHPDVFTRVDRHLGFIVATVKQNRARRMGCGGTVFVVLVTVVQCFANKCS</sequence>
<evidence type="ECO:0000256" key="3">
    <source>
        <dbReference type="ARBA" id="ARBA00022801"/>
    </source>
</evidence>
<dbReference type="Proteomes" id="UP001153737">
    <property type="component" value="Chromosome 10"/>
</dbReference>
<dbReference type="SUPFAM" id="SSF50494">
    <property type="entry name" value="Trypsin-like serine proteases"/>
    <property type="match status" value="1"/>
</dbReference>
<evidence type="ECO:0000256" key="5">
    <source>
        <dbReference type="ARBA" id="ARBA00023157"/>
    </source>
</evidence>
<dbReference type="CDD" id="cd00190">
    <property type="entry name" value="Tryp_SPc"/>
    <property type="match status" value="1"/>
</dbReference>
<dbReference type="PROSITE" id="PS50240">
    <property type="entry name" value="TRYPSIN_DOM"/>
    <property type="match status" value="1"/>
</dbReference>
<dbReference type="PRINTS" id="PR00722">
    <property type="entry name" value="CHYMOTRYPSIN"/>
</dbReference>
<dbReference type="Pfam" id="PF00089">
    <property type="entry name" value="Trypsin"/>
    <property type="match status" value="1"/>
</dbReference>
<keyword evidence="6" id="KW-0732">Signal</keyword>
<accession>A0A9P0DE95</accession>
<evidence type="ECO:0000256" key="6">
    <source>
        <dbReference type="SAM" id="SignalP"/>
    </source>
</evidence>
<evidence type="ECO:0000259" key="7">
    <source>
        <dbReference type="PROSITE" id="PS50240"/>
    </source>
</evidence>
<evidence type="ECO:0000313" key="9">
    <source>
        <dbReference type="Proteomes" id="UP001153737"/>
    </source>
</evidence>
<evidence type="ECO:0000313" key="8">
    <source>
        <dbReference type="EMBL" id="CAH1117942.1"/>
    </source>
</evidence>
<name>A0A9P0DE95_PHACE</name>
<dbReference type="PANTHER" id="PTHR24276">
    <property type="entry name" value="POLYSERASE-RELATED"/>
    <property type="match status" value="1"/>
</dbReference>
<reference evidence="8" key="2">
    <citation type="submission" date="2022-10" db="EMBL/GenBank/DDBJ databases">
        <authorList>
            <consortium name="ENA_rothamsted_submissions"/>
            <consortium name="culmorum"/>
            <person name="King R."/>
        </authorList>
    </citation>
    <scope>NUCLEOTIDE SEQUENCE</scope>
</reference>
<dbReference type="InterPro" id="IPR009003">
    <property type="entry name" value="Peptidase_S1_PA"/>
</dbReference>
<dbReference type="InterPro" id="IPR050430">
    <property type="entry name" value="Peptidase_S1"/>
</dbReference>
<dbReference type="OrthoDB" id="6755574at2759"/>
<evidence type="ECO:0000256" key="1">
    <source>
        <dbReference type="ARBA" id="ARBA00007664"/>
    </source>
</evidence>
<protein>
    <recommendedName>
        <fullName evidence="7">Peptidase S1 domain-containing protein</fullName>
    </recommendedName>
</protein>
<keyword evidence="9" id="KW-1185">Reference proteome</keyword>
<dbReference type="EMBL" id="OU896716">
    <property type="protein sequence ID" value="CAH1117942.1"/>
    <property type="molecule type" value="Genomic_DNA"/>
</dbReference>
<feature type="chain" id="PRO_5040434475" description="Peptidase S1 domain-containing protein" evidence="6">
    <location>
        <begin position="23"/>
        <end position="294"/>
    </location>
</feature>
<keyword evidence="4" id="KW-0720">Serine protease</keyword>
<dbReference type="InterPro" id="IPR001254">
    <property type="entry name" value="Trypsin_dom"/>
</dbReference>
<keyword evidence="5" id="KW-1015">Disulfide bond</keyword>
<feature type="domain" description="Peptidase S1" evidence="7">
    <location>
        <begin position="32"/>
        <end position="265"/>
    </location>
</feature>
<dbReference type="Gene3D" id="2.40.10.10">
    <property type="entry name" value="Trypsin-like serine proteases"/>
    <property type="match status" value="1"/>
</dbReference>
<comment type="similarity">
    <text evidence="1">Belongs to the peptidase S1 family.</text>
</comment>
<gene>
    <name evidence="8" type="ORF">PHAECO_LOCUS1772</name>
</gene>
<keyword evidence="3" id="KW-0378">Hydrolase</keyword>
<dbReference type="GO" id="GO:0006508">
    <property type="term" value="P:proteolysis"/>
    <property type="evidence" value="ECO:0007669"/>
    <property type="project" value="UniProtKB-KW"/>
</dbReference>
<dbReference type="PANTHER" id="PTHR24276:SF98">
    <property type="entry name" value="FI18310P1-RELATED"/>
    <property type="match status" value="1"/>
</dbReference>
<proteinExistence type="inferred from homology"/>
<dbReference type="InterPro" id="IPR043504">
    <property type="entry name" value="Peptidase_S1_PA_chymotrypsin"/>
</dbReference>
<keyword evidence="2" id="KW-0645">Protease</keyword>
<evidence type="ECO:0000256" key="2">
    <source>
        <dbReference type="ARBA" id="ARBA00022670"/>
    </source>
</evidence>
<reference evidence="8" key="1">
    <citation type="submission" date="2022-01" db="EMBL/GenBank/DDBJ databases">
        <authorList>
            <person name="King R."/>
        </authorList>
    </citation>
    <scope>NUCLEOTIDE SEQUENCE</scope>
</reference>
<dbReference type="GO" id="GO:0004252">
    <property type="term" value="F:serine-type endopeptidase activity"/>
    <property type="evidence" value="ECO:0007669"/>
    <property type="project" value="InterPro"/>
</dbReference>
<dbReference type="SMART" id="SM00020">
    <property type="entry name" value="Tryp_SPc"/>
    <property type="match status" value="1"/>
</dbReference>
<evidence type="ECO:0000256" key="4">
    <source>
        <dbReference type="ARBA" id="ARBA00022825"/>
    </source>
</evidence>
<dbReference type="AlphaFoldDB" id="A0A9P0DE95"/>
<organism evidence="8 9">
    <name type="scientific">Phaedon cochleariae</name>
    <name type="common">Mustard beetle</name>
    <dbReference type="NCBI Taxonomy" id="80249"/>
    <lineage>
        <taxon>Eukaryota</taxon>
        <taxon>Metazoa</taxon>
        <taxon>Ecdysozoa</taxon>
        <taxon>Arthropoda</taxon>
        <taxon>Hexapoda</taxon>
        <taxon>Insecta</taxon>
        <taxon>Pterygota</taxon>
        <taxon>Neoptera</taxon>
        <taxon>Endopterygota</taxon>
        <taxon>Coleoptera</taxon>
        <taxon>Polyphaga</taxon>
        <taxon>Cucujiformia</taxon>
        <taxon>Chrysomeloidea</taxon>
        <taxon>Chrysomelidae</taxon>
        <taxon>Chrysomelinae</taxon>
        <taxon>Chrysomelini</taxon>
        <taxon>Phaedon</taxon>
    </lineage>
</organism>
<dbReference type="InterPro" id="IPR001314">
    <property type="entry name" value="Peptidase_S1A"/>
</dbReference>